<proteinExistence type="predicted"/>
<gene>
    <name evidence="1" type="ORF">LAUMK136_01707</name>
</gene>
<accession>A0A498PW03</accession>
<sequence length="68" mass="7298">MRSASPGRAVAGWVGSPIAPKVAYVLIVVLPDCTSSREISRRFETVLCRVNAVVEVMVEAEAAEAERP</sequence>
<keyword evidence="2" id="KW-1185">Reference proteome</keyword>
<protein>
    <submittedName>
        <fullName evidence="1">Uncharacterized protein</fullName>
    </submittedName>
</protein>
<name>A0A498PW03_9MYCO</name>
<evidence type="ECO:0000313" key="1">
    <source>
        <dbReference type="EMBL" id="VBA37009.1"/>
    </source>
</evidence>
<evidence type="ECO:0000313" key="2">
    <source>
        <dbReference type="Proteomes" id="UP000273307"/>
    </source>
</evidence>
<reference evidence="1 2" key="1">
    <citation type="submission" date="2018-09" db="EMBL/GenBank/DDBJ databases">
        <authorList>
            <person name="Tagini F."/>
        </authorList>
    </citation>
    <scope>NUCLEOTIDE SEQUENCE [LARGE SCALE GENOMIC DNA]</scope>
    <source>
        <strain evidence="1 2">MK136</strain>
    </source>
</reference>
<dbReference type="Proteomes" id="UP000273307">
    <property type="component" value="Unassembled WGS sequence"/>
</dbReference>
<dbReference type="EMBL" id="UPHP01000039">
    <property type="protein sequence ID" value="VBA37009.1"/>
    <property type="molecule type" value="Genomic_DNA"/>
</dbReference>
<dbReference type="AlphaFoldDB" id="A0A498PW03"/>
<organism evidence="1 2">
    <name type="scientific">Mycobacterium attenuatum</name>
    <dbReference type="NCBI Taxonomy" id="2341086"/>
    <lineage>
        <taxon>Bacteria</taxon>
        <taxon>Bacillati</taxon>
        <taxon>Actinomycetota</taxon>
        <taxon>Actinomycetes</taxon>
        <taxon>Mycobacteriales</taxon>
        <taxon>Mycobacteriaceae</taxon>
        <taxon>Mycobacterium</taxon>
    </lineage>
</organism>